<dbReference type="Proteomes" id="UP000646946">
    <property type="component" value="Unassembled WGS sequence"/>
</dbReference>
<dbReference type="InterPro" id="IPR002912">
    <property type="entry name" value="ACT_dom"/>
</dbReference>
<dbReference type="AlphaFoldDB" id="A0A832UN98"/>
<name>A0A832UN98_9ARCH</name>
<evidence type="ECO:0000313" key="2">
    <source>
        <dbReference type="EMBL" id="HIK00314.1"/>
    </source>
</evidence>
<protein>
    <submittedName>
        <fullName evidence="2">ACT domain-containing protein</fullName>
    </submittedName>
</protein>
<dbReference type="SUPFAM" id="SSF55021">
    <property type="entry name" value="ACT-like"/>
    <property type="match status" value="2"/>
</dbReference>
<dbReference type="Pfam" id="PF01842">
    <property type="entry name" value="ACT"/>
    <property type="match status" value="2"/>
</dbReference>
<gene>
    <name evidence="2" type="ORF">H1016_02110</name>
</gene>
<dbReference type="PANTHER" id="PTHR40099:SF1">
    <property type="entry name" value="ACETOLACTATE SYNTHASE, SMALL SUBUNIT"/>
    <property type="match status" value="1"/>
</dbReference>
<organism evidence="2 3">
    <name type="scientific">Candidatus Naiadarchaeum limnaeum</name>
    <dbReference type="NCBI Taxonomy" id="2756139"/>
    <lineage>
        <taxon>Archaea</taxon>
        <taxon>Candidatus Undinarchaeota</taxon>
        <taxon>Candidatus Undinarchaeia</taxon>
        <taxon>Candidatus Naiadarchaeales</taxon>
        <taxon>Candidatus Naiadarchaeaceae</taxon>
        <taxon>Candidatus Naiadarchaeum</taxon>
    </lineage>
</organism>
<dbReference type="EMBL" id="DVAB01000021">
    <property type="protein sequence ID" value="HIK00314.1"/>
    <property type="molecule type" value="Genomic_DNA"/>
</dbReference>
<dbReference type="InterPro" id="IPR045865">
    <property type="entry name" value="ACT-like_dom_sf"/>
</dbReference>
<dbReference type="CDD" id="cd02116">
    <property type="entry name" value="ACT"/>
    <property type="match status" value="2"/>
</dbReference>
<accession>A0A832UN98</accession>
<dbReference type="PANTHER" id="PTHR40099">
    <property type="entry name" value="ACETOLACTATE SYNTHASE, SMALL SUBUNIT"/>
    <property type="match status" value="1"/>
</dbReference>
<reference evidence="2 3" key="1">
    <citation type="journal article" name="Nat. Commun.">
        <title>Undinarchaeota illuminate DPANN phylogeny and the impact of gene transfer on archaeal evolution.</title>
        <authorList>
            <person name="Dombrowski N."/>
            <person name="Williams T.A."/>
            <person name="Sun J."/>
            <person name="Woodcroft B.J."/>
            <person name="Lee J.H."/>
            <person name="Minh B.Q."/>
            <person name="Rinke C."/>
            <person name="Spang A."/>
        </authorList>
    </citation>
    <scope>NUCLEOTIDE SEQUENCE [LARGE SCALE GENOMIC DNA]</scope>
    <source>
        <strain evidence="2">MAG_bin1129</strain>
    </source>
</reference>
<evidence type="ECO:0000313" key="3">
    <source>
        <dbReference type="Proteomes" id="UP000646946"/>
    </source>
</evidence>
<dbReference type="PROSITE" id="PS51671">
    <property type="entry name" value="ACT"/>
    <property type="match status" value="1"/>
</dbReference>
<dbReference type="Gene3D" id="3.30.2130.10">
    <property type="entry name" value="VC0802-like"/>
    <property type="match status" value="1"/>
</dbReference>
<feature type="domain" description="ACT" evidence="1">
    <location>
        <begin position="3"/>
        <end position="81"/>
    </location>
</feature>
<proteinExistence type="predicted"/>
<evidence type="ECO:0000259" key="1">
    <source>
        <dbReference type="PROSITE" id="PS51671"/>
    </source>
</evidence>
<comment type="caution">
    <text evidence="2">The sequence shown here is derived from an EMBL/GenBank/DDBJ whole genome shotgun (WGS) entry which is preliminary data.</text>
</comment>
<sequence length="140" mass="15319">MQEIQVLVKDKPGELARVTEILGDHGINIRGISSDTRKRGDSFLRIVVNKEDQEKATSLLSISGGYKVKTNTLLFLSLINRPGELAKVAKLLAKQGINVESIYLRGSKKGLSGRPETEVVMNVSDLSGAQKLLKSFVVKK</sequence>
<keyword evidence="3" id="KW-1185">Reference proteome</keyword>